<organism evidence="2 3">
    <name type="scientific">Solanum tuberosum</name>
    <name type="common">Potato</name>
    <dbReference type="NCBI Taxonomy" id="4113"/>
    <lineage>
        <taxon>Eukaryota</taxon>
        <taxon>Viridiplantae</taxon>
        <taxon>Streptophyta</taxon>
        <taxon>Embryophyta</taxon>
        <taxon>Tracheophyta</taxon>
        <taxon>Spermatophyta</taxon>
        <taxon>Magnoliopsida</taxon>
        <taxon>eudicotyledons</taxon>
        <taxon>Gunneridae</taxon>
        <taxon>Pentapetalae</taxon>
        <taxon>asterids</taxon>
        <taxon>lamiids</taxon>
        <taxon>Solanales</taxon>
        <taxon>Solanaceae</taxon>
        <taxon>Solanoideae</taxon>
        <taxon>Solaneae</taxon>
        <taxon>Solanum</taxon>
    </lineage>
</organism>
<evidence type="ECO:0000256" key="1">
    <source>
        <dbReference type="SAM" id="Phobius"/>
    </source>
</evidence>
<keyword evidence="3" id="KW-1185">Reference proteome</keyword>
<keyword evidence="1" id="KW-0812">Transmembrane</keyword>
<name>M1D8Z2_SOLTU</name>
<evidence type="ECO:0008006" key="4">
    <source>
        <dbReference type="Google" id="ProtNLM"/>
    </source>
</evidence>
<feature type="transmembrane region" description="Helical" evidence="1">
    <location>
        <begin position="109"/>
        <end position="127"/>
    </location>
</feature>
<keyword evidence="1" id="KW-0472">Membrane</keyword>
<evidence type="ECO:0000313" key="2">
    <source>
        <dbReference type="EnsemblPlants" id="PGSC0003DMT400085203"/>
    </source>
</evidence>
<keyword evidence="1" id="KW-1133">Transmembrane helix</keyword>
<evidence type="ECO:0000313" key="3">
    <source>
        <dbReference type="Proteomes" id="UP000011115"/>
    </source>
</evidence>
<reference evidence="3" key="1">
    <citation type="journal article" date="2011" name="Nature">
        <title>Genome sequence and analysis of the tuber crop potato.</title>
        <authorList>
            <consortium name="The Potato Genome Sequencing Consortium"/>
        </authorList>
    </citation>
    <scope>NUCLEOTIDE SEQUENCE [LARGE SCALE GENOMIC DNA]</scope>
    <source>
        <strain evidence="3">cv. DM1-3 516 R44</strain>
    </source>
</reference>
<dbReference type="PaxDb" id="4113-PGSC0003DMT400085203"/>
<dbReference type="InParanoid" id="M1D8Z2"/>
<dbReference type="EnsemblPlants" id="PGSC0003DMT400085203">
    <property type="protein sequence ID" value="PGSC0003DMT400085203"/>
    <property type="gene ID" value="PGSC0003DMG400034774"/>
</dbReference>
<dbReference type="AlphaFoldDB" id="M1D8Z2"/>
<reference evidence="2" key="2">
    <citation type="submission" date="2015-06" db="UniProtKB">
        <authorList>
            <consortium name="EnsemblPlants"/>
        </authorList>
    </citation>
    <scope>IDENTIFICATION</scope>
    <source>
        <strain evidence="2">DM1-3 516 R44</strain>
    </source>
</reference>
<dbReference type="HOGENOM" id="CLU_1910325_0_0_1"/>
<protein>
    <recommendedName>
        <fullName evidence="4">Gag-pol polyprotein</fullName>
    </recommendedName>
</protein>
<accession>M1D8Z2</accession>
<sequence>MSVEEYALKFSMLSRYALSLVSNSREKMSKFVITVREGVLEEGLDTWEARPRGQDTATSSRGTSRAVYLTTARQSAREGHGPWSGGRGMDLQAVMGHGQLRGELRMVNLMGEVLVIAWILMILAMALDYGKKA</sequence>
<dbReference type="Proteomes" id="UP000011115">
    <property type="component" value="Unassembled WGS sequence"/>
</dbReference>
<dbReference type="Gramene" id="PGSC0003DMT400085203">
    <property type="protein sequence ID" value="PGSC0003DMT400085203"/>
    <property type="gene ID" value="PGSC0003DMG400034774"/>
</dbReference>
<proteinExistence type="predicted"/>